<protein>
    <submittedName>
        <fullName evidence="1">Uncharacterized protein</fullName>
    </submittedName>
</protein>
<dbReference type="EMBL" id="GBRH01162676">
    <property type="protein sequence ID" value="JAE35220.1"/>
    <property type="molecule type" value="Transcribed_RNA"/>
</dbReference>
<reference evidence="1" key="1">
    <citation type="submission" date="2014-09" db="EMBL/GenBank/DDBJ databases">
        <authorList>
            <person name="Magalhaes I.L.F."/>
            <person name="Oliveira U."/>
            <person name="Santos F.R."/>
            <person name="Vidigal T.H.D.A."/>
            <person name="Brescovit A.D."/>
            <person name="Santos A.J."/>
        </authorList>
    </citation>
    <scope>NUCLEOTIDE SEQUENCE</scope>
    <source>
        <tissue evidence="1">Shoot tissue taken approximately 20 cm above the soil surface</tissue>
    </source>
</reference>
<accession>A0A0A9HDI2</accession>
<sequence length="32" mass="3764">MKLCALLCVHHGQMTKMLSGYRPFSNHYCMYV</sequence>
<evidence type="ECO:0000313" key="1">
    <source>
        <dbReference type="EMBL" id="JAE35220.1"/>
    </source>
</evidence>
<dbReference type="AlphaFoldDB" id="A0A0A9HDI2"/>
<name>A0A0A9HDI2_ARUDO</name>
<organism evidence="1">
    <name type="scientific">Arundo donax</name>
    <name type="common">Giant reed</name>
    <name type="synonym">Donax arundinaceus</name>
    <dbReference type="NCBI Taxonomy" id="35708"/>
    <lineage>
        <taxon>Eukaryota</taxon>
        <taxon>Viridiplantae</taxon>
        <taxon>Streptophyta</taxon>
        <taxon>Embryophyta</taxon>
        <taxon>Tracheophyta</taxon>
        <taxon>Spermatophyta</taxon>
        <taxon>Magnoliopsida</taxon>
        <taxon>Liliopsida</taxon>
        <taxon>Poales</taxon>
        <taxon>Poaceae</taxon>
        <taxon>PACMAD clade</taxon>
        <taxon>Arundinoideae</taxon>
        <taxon>Arundineae</taxon>
        <taxon>Arundo</taxon>
    </lineage>
</organism>
<proteinExistence type="predicted"/>
<reference evidence="1" key="2">
    <citation type="journal article" date="2015" name="Data Brief">
        <title>Shoot transcriptome of the giant reed, Arundo donax.</title>
        <authorList>
            <person name="Barrero R.A."/>
            <person name="Guerrero F.D."/>
            <person name="Moolhuijzen P."/>
            <person name="Goolsby J.A."/>
            <person name="Tidwell J."/>
            <person name="Bellgard S.E."/>
            <person name="Bellgard M.I."/>
        </authorList>
    </citation>
    <scope>NUCLEOTIDE SEQUENCE</scope>
    <source>
        <tissue evidence="1">Shoot tissue taken approximately 20 cm above the soil surface</tissue>
    </source>
</reference>